<organism evidence="1 2">
    <name type="scientific">Streptomyces atriruber</name>
    <dbReference type="NCBI Taxonomy" id="545121"/>
    <lineage>
        <taxon>Bacteria</taxon>
        <taxon>Bacillati</taxon>
        <taxon>Actinomycetota</taxon>
        <taxon>Actinomycetes</taxon>
        <taxon>Kitasatosporales</taxon>
        <taxon>Streptomycetaceae</taxon>
        <taxon>Streptomyces</taxon>
    </lineage>
</organism>
<accession>A0ABV3BQE7</accession>
<keyword evidence="2" id="KW-1185">Reference proteome</keyword>
<protein>
    <submittedName>
        <fullName evidence="1">Uncharacterized protein</fullName>
    </submittedName>
</protein>
<proteinExistence type="predicted"/>
<dbReference type="Proteomes" id="UP001551176">
    <property type="component" value="Unassembled WGS sequence"/>
</dbReference>
<comment type="caution">
    <text evidence="1">The sequence shown here is derived from an EMBL/GenBank/DDBJ whole genome shotgun (WGS) entry which is preliminary data.</text>
</comment>
<gene>
    <name evidence="1" type="ORF">ABZ921_21610</name>
</gene>
<evidence type="ECO:0000313" key="1">
    <source>
        <dbReference type="EMBL" id="MEU6823238.1"/>
    </source>
</evidence>
<dbReference type="EMBL" id="JBEYXV010000010">
    <property type="protein sequence ID" value="MEU6823238.1"/>
    <property type="molecule type" value="Genomic_DNA"/>
</dbReference>
<evidence type="ECO:0000313" key="2">
    <source>
        <dbReference type="Proteomes" id="UP001551176"/>
    </source>
</evidence>
<name>A0ABV3BQE7_9ACTN</name>
<sequence length="81" mass="9287">MNGAAVDKAVFLMRETHQSPEATRRALRDYFPRMEFTDRVRHVGAAYAVIQGGRKVVRPRLSELEKPSSFMVAHERHGFTD</sequence>
<dbReference type="RefSeq" id="WP_359351439.1">
    <property type="nucleotide sequence ID" value="NZ_JBEYXV010000010.1"/>
</dbReference>
<reference evidence="1 2" key="1">
    <citation type="submission" date="2024-06" db="EMBL/GenBank/DDBJ databases">
        <title>The Natural Products Discovery Center: Release of the First 8490 Sequenced Strains for Exploring Actinobacteria Biosynthetic Diversity.</title>
        <authorList>
            <person name="Kalkreuter E."/>
            <person name="Kautsar S.A."/>
            <person name="Yang D."/>
            <person name="Bader C.D."/>
            <person name="Teijaro C.N."/>
            <person name="Fluegel L."/>
            <person name="Davis C.M."/>
            <person name="Simpson J.R."/>
            <person name="Lauterbach L."/>
            <person name="Steele A.D."/>
            <person name="Gui C."/>
            <person name="Meng S."/>
            <person name="Li G."/>
            <person name="Viehrig K."/>
            <person name="Ye F."/>
            <person name="Su P."/>
            <person name="Kiefer A.F."/>
            <person name="Nichols A."/>
            <person name="Cepeda A.J."/>
            <person name="Yan W."/>
            <person name="Fan B."/>
            <person name="Jiang Y."/>
            <person name="Adhikari A."/>
            <person name="Zheng C.-J."/>
            <person name="Schuster L."/>
            <person name="Cowan T.M."/>
            <person name="Smanski M.J."/>
            <person name="Chevrette M.G."/>
            <person name="De Carvalho L.P.S."/>
            <person name="Shen B."/>
        </authorList>
    </citation>
    <scope>NUCLEOTIDE SEQUENCE [LARGE SCALE GENOMIC DNA]</scope>
    <source>
        <strain evidence="1 2">NPDC046838</strain>
    </source>
</reference>